<dbReference type="SMART" id="SM00343">
    <property type="entry name" value="ZnF_C2HC"/>
    <property type="match status" value="1"/>
</dbReference>
<dbReference type="Proteomes" id="UP000826656">
    <property type="component" value="Unassembled WGS sequence"/>
</dbReference>
<dbReference type="SUPFAM" id="SSF57756">
    <property type="entry name" value="Retrovirus zinc finger-like domains"/>
    <property type="match status" value="1"/>
</dbReference>
<evidence type="ECO:0000256" key="1">
    <source>
        <dbReference type="PROSITE-ProRule" id="PRU00047"/>
    </source>
</evidence>
<comment type="caution">
    <text evidence="3">The sequence shown here is derived from an EMBL/GenBank/DDBJ whole genome shotgun (WGS) entry which is preliminary data.</text>
</comment>
<reference evidence="3 4" key="1">
    <citation type="journal article" date="2021" name="bioRxiv">
        <title>Chromosome-scale and haplotype-resolved genome assembly of a tetraploid potato cultivar.</title>
        <authorList>
            <person name="Sun H."/>
            <person name="Jiao W.-B."/>
            <person name="Krause K."/>
            <person name="Campoy J.A."/>
            <person name="Goel M."/>
            <person name="Folz-Donahue K."/>
            <person name="Kukat C."/>
            <person name="Huettel B."/>
            <person name="Schneeberger K."/>
        </authorList>
    </citation>
    <scope>NUCLEOTIDE SEQUENCE [LARGE SCALE GENOMIC DNA]</scope>
    <source>
        <strain evidence="3">SolTubOtavaFocal</strain>
        <tissue evidence="3">Leaves</tissue>
    </source>
</reference>
<evidence type="ECO:0000313" key="3">
    <source>
        <dbReference type="EMBL" id="KAH0741350.1"/>
    </source>
</evidence>
<organism evidence="3 4">
    <name type="scientific">Solanum tuberosum</name>
    <name type="common">Potato</name>
    <dbReference type="NCBI Taxonomy" id="4113"/>
    <lineage>
        <taxon>Eukaryota</taxon>
        <taxon>Viridiplantae</taxon>
        <taxon>Streptophyta</taxon>
        <taxon>Embryophyta</taxon>
        <taxon>Tracheophyta</taxon>
        <taxon>Spermatophyta</taxon>
        <taxon>Magnoliopsida</taxon>
        <taxon>eudicotyledons</taxon>
        <taxon>Gunneridae</taxon>
        <taxon>Pentapetalae</taxon>
        <taxon>asterids</taxon>
        <taxon>lamiids</taxon>
        <taxon>Solanales</taxon>
        <taxon>Solanaceae</taxon>
        <taxon>Solanoideae</taxon>
        <taxon>Solaneae</taxon>
        <taxon>Solanum</taxon>
    </lineage>
</organism>
<dbReference type="InterPro" id="IPR001878">
    <property type="entry name" value="Znf_CCHC"/>
</dbReference>
<dbReference type="PROSITE" id="PS50158">
    <property type="entry name" value="ZF_CCHC"/>
    <property type="match status" value="1"/>
</dbReference>
<dbReference type="EMBL" id="JAIVGD010000026">
    <property type="protein sequence ID" value="KAH0741350.1"/>
    <property type="molecule type" value="Genomic_DNA"/>
</dbReference>
<name>A0ABQ7U6P3_SOLTU</name>
<accession>A0ABQ7U6P3</accession>
<feature type="domain" description="CCHC-type" evidence="2">
    <location>
        <begin position="290"/>
        <end position="306"/>
    </location>
</feature>
<dbReference type="PANTHER" id="PTHR34676:SF28">
    <property type="entry name" value="ZINC FINGER, CCHC-TYPE, RIBONUCLEASE H-LIKE DOMAIN, GAG-PRE-INTEGRASE DOMAIN PROTEIN-RELATED"/>
    <property type="match status" value="1"/>
</dbReference>
<dbReference type="InterPro" id="IPR036875">
    <property type="entry name" value="Znf_CCHC_sf"/>
</dbReference>
<keyword evidence="4" id="KW-1185">Reference proteome</keyword>
<proteinExistence type="predicted"/>
<dbReference type="PANTHER" id="PTHR34676">
    <property type="entry name" value="DUF4219 DOMAIN-CONTAINING PROTEIN-RELATED"/>
    <property type="match status" value="1"/>
</dbReference>
<evidence type="ECO:0000313" key="4">
    <source>
        <dbReference type="Proteomes" id="UP000826656"/>
    </source>
</evidence>
<keyword evidence="1" id="KW-0862">Zinc</keyword>
<dbReference type="Pfam" id="PF14223">
    <property type="entry name" value="Retrotran_gag_2"/>
    <property type="match status" value="1"/>
</dbReference>
<gene>
    <name evidence="3" type="ORF">KY290_034393</name>
</gene>
<keyword evidence="1" id="KW-0863">Zinc-finger</keyword>
<protein>
    <recommendedName>
        <fullName evidence="2">CCHC-type domain-containing protein</fullName>
    </recommendedName>
</protein>
<keyword evidence="1" id="KW-0479">Metal-binding</keyword>
<sequence>MTQQIMGTLFQEGTSQTRPPYFNGKHFSHWKVRMETFIKSYDVKVWRVIKLGDIQILTNSDGGQSTATPSLESYTDEQMEVIQINSNAKNVLYNAISGEEYEKISCCDTAKEMWNKLEVTYEGTDKVKETIISLLVYEYELFSMKEGDTIEGMFARLSKIIGELKASGKTYHPIEHIRRVLRSLPPQWHAKVVVLESMNLNTLTYDEVRGDLIAFEKTHLNKKSQEKNKKEIVAFKANQEDKGEDELAEDEIALITRSVMESFRRSRNNRRGRNFGKGKYITDQPRNDGKCYECGKYGHIASECPEAMKNHSRVNKKNKGLSSWSDEDNSKNEHEEIANLCFILMEESSTKNSN</sequence>
<dbReference type="Gene3D" id="4.10.60.10">
    <property type="entry name" value="Zinc finger, CCHC-type"/>
    <property type="match status" value="1"/>
</dbReference>
<evidence type="ECO:0000259" key="2">
    <source>
        <dbReference type="PROSITE" id="PS50158"/>
    </source>
</evidence>
<dbReference type="Pfam" id="PF00098">
    <property type="entry name" value="zf-CCHC"/>
    <property type="match status" value="1"/>
</dbReference>